<dbReference type="GO" id="GO:0020037">
    <property type="term" value="F:heme binding"/>
    <property type="evidence" value="ECO:0007669"/>
    <property type="project" value="InterPro"/>
</dbReference>
<feature type="signal peptide" evidence="7">
    <location>
        <begin position="1"/>
        <end position="18"/>
    </location>
</feature>
<dbReference type="PANTHER" id="PTHR47217">
    <property type="entry name" value="GLOBIN-LIKE PROTEIN"/>
    <property type="match status" value="1"/>
</dbReference>
<keyword evidence="7" id="KW-0732">Signal</keyword>
<dbReference type="InterPro" id="IPR044399">
    <property type="entry name" value="Mb-like_M"/>
</dbReference>
<keyword evidence="1 6" id="KW-0813">Transport</keyword>
<evidence type="ECO:0000256" key="7">
    <source>
        <dbReference type="SAM" id="SignalP"/>
    </source>
</evidence>
<evidence type="ECO:0000313" key="9">
    <source>
        <dbReference type="EMBL" id="CAH0099547.1"/>
    </source>
</evidence>
<dbReference type="Gene3D" id="1.10.490.10">
    <property type="entry name" value="Globins"/>
    <property type="match status" value="1"/>
</dbReference>
<evidence type="ECO:0000256" key="2">
    <source>
        <dbReference type="ARBA" id="ARBA00022617"/>
    </source>
</evidence>
<protein>
    <recommendedName>
        <fullName evidence="8">Globin domain-containing protein</fullName>
    </recommendedName>
</protein>
<feature type="chain" id="PRO_5035286857" description="Globin domain-containing protein" evidence="7">
    <location>
        <begin position="19"/>
        <end position="246"/>
    </location>
</feature>
<gene>
    <name evidence="9" type="ORF">DGAL_LOCUS1688</name>
</gene>
<comment type="similarity">
    <text evidence="6">Belongs to the globin family.</text>
</comment>
<dbReference type="PANTHER" id="PTHR47217:SF1">
    <property type="entry name" value="GLOBIN-LIKE PROTEIN"/>
    <property type="match status" value="1"/>
</dbReference>
<dbReference type="GO" id="GO:0019825">
    <property type="term" value="F:oxygen binding"/>
    <property type="evidence" value="ECO:0007669"/>
    <property type="project" value="InterPro"/>
</dbReference>
<evidence type="ECO:0000259" key="8">
    <source>
        <dbReference type="PROSITE" id="PS01033"/>
    </source>
</evidence>
<accession>A0A8J2RBE2</accession>
<dbReference type="EMBL" id="CAKKLH010000021">
    <property type="protein sequence ID" value="CAH0099547.1"/>
    <property type="molecule type" value="Genomic_DNA"/>
</dbReference>
<dbReference type="OrthoDB" id="6362001at2759"/>
<evidence type="ECO:0000256" key="1">
    <source>
        <dbReference type="ARBA" id="ARBA00022448"/>
    </source>
</evidence>
<dbReference type="GO" id="GO:0005344">
    <property type="term" value="F:oxygen carrier activity"/>
    <property type="evidence" value="ECO:0007669"/>
    <property type="project" value="UniProtKB-KW"/>
</dbReference>
<dbReference type="CDD" id="cd01040">
    <property type="entry name" value="Mb-like"/>
    <property type="match status" value="1"/>
</dbReference>
<evidence type="ECO:0000313" key="10">
    <source>
        <dbReference type="Proteomes" id="UP000789390"/>
    </source>
</evidence>
<dbReference type="Pfam" id="PF00042">
    <property type="entry name" value="Globin"/>
    <property type="match status" value="1"/>
</dbReference>
<feature type="domain" description="Globin" evidence="8">
    <location>
        <begin position="104"/>
        <end position="246"/>
    </location>
</feature>
<keyword evidence="3 6" id="KW-0561">Oxygen transport</keyword>
<keyword evidence="2 6" id="KW-0349">Heme</keyword>
<dbReference type="InterPro" id="IPR009050">
    <property type="entry name" value="Globin-like_sf"/>
</dbReference>
<dbReference type="InterPro" id="IPR000971">
    <property type="entry name" value="Globin"/>
</dbReference>
<dbReference type="PROSITE" id="PS01033">
    <property type="entry name" value="GLOBIN"/>
    <property type="match status" value="1"/>
</dbReference>
<sequence>MTRRLVLALSTLLSLAVGQSPYNDRFSGGMGSGSRGSGGPFITTTTVTSVLDLSTGVTKTFHSSNNPSSGGGEMRSSLYPFGSYGGHGGQRKMTEGETSPLFNVLSENDVNVLVESWNVLKKRTDFAPKVFLRYFKAKPEAQKLFPDFANVSTAELPNNHDFLYAAYSCIGSLDYIIPHLRFEHPERCPALTALKNKYSSIDLKRFGPIWMAAMQEEMGNAYTNEVRDVWKKAFSAFTDYATTTTK</sequence>
<dbReference type="Proteomes" id="UP000789390">
    <property type="component" value="Unassembled WGS sequence"/>
</dbReference>
<dbReference type="InterPro" id="IPR012292">
    <property type="entry name" value="Globin/Proto"/>
</dbReference>
<name>A0A8J2RBE2_9CRUS</name>
<organism evidence="9 10">
    <name type="scientific">Daphnia galeata</name>
    <dbReference type="NCBI Taxonomy" id="27404"/>
    <lineage>
        <taxon>Eukaryota</taxon>
        <taxon>Metazoa</taxon>
        <taxon>Ecdysozoa</taxon>
        <taxon>Arthropoda</taxon>
        <taxon>Crustacea</taxon>
        <taxon>Branchiopoda</taxon>
        <taxon>Diplostraca</taxon>
        <taxon>Cladocera</taxon>
        <taxon>Anomopoda</taxon>
        <taxon>Daphniidae</taxon>
        <taxon>Daphnia</taxon>
    </lineage>
</organism>
<evidence type="ECO:0000256" key="5">
    <source>
        <dbReference type="ARBA" id="ARBA00023004"/>
    </source>
</evidence>
<keyword evidence="10" id="KW-1185">Reference proteome</keyword>
<reference evidence="9" key="1">
    <citation type="submission" date="2021-11" db="EMBL/GenBank/DDBJ databases">
        <authorList>
            <person name="Schell T."/>
        </authorList>
    </citation>
    <scope>NUCLEOTIDE SEQUENCE</scope>
    <source>
        <strain evidence="9">M5</strain>
    </source>
</reference>
<keyword evidence="5" id="KW-0408">Iron</keyword>
<dbReference type="SUPFAM" id="SSF46458">
    <property type="entry name" value="Globin-like"/>
    <property type="match status" value="1"/>
</dbReference>
<dbReference type="GO" id="GO:0046872">
    <property type="term" value="F:metal ion binding"/>
    <property type="evidence" value="ECO:0007669"/>
    <property type="project" value="UniProtKB-KW"/>
</dbReference>
<evidence type="ECO:0000256" key="4">
    <source>
        <dbReference type="ARBA" id="ARBA00022723"/>
    </source>
</evidence>
<evidence type="ECO:0000256" key="6">
    <source>
        <dbReference type="RuleBase" id="RU000356"/>
    </source>
</evidence>
<dbReference type="AlphaFoldDB" id="A0A8J2RBE2"/>
<keyword evidence="4" id="KW-0479">Metal-binding</keyword>
<proteinExistence type="inferred from homology"/>
<evidence type="ECO:0000256" key="3">
    <source>
        <dbReference type="ARBA" id="ARBA00022621"/>
    </source>
</evidence>
<comment type="caution">
    <text evidence="9">The sequence shown here is derived from an EMBL/GenBank/DDBJ whole genome shotgun (WGS) entry which is preliminary data.</text>
</comment>